<comment type="caution">
    <text evidence="1">The sequence shown here is derived from an EMBL/GenBank/DDBJ whole genome shotgun (WGS) entry which is preliminary data.</text>
</comment>
<dbReference type="RefSeq" id="WP_186506315.1">
    <property type="nucleotide sequence ID" value="NZ_JACNEP010000005.1"/>
</dbReference>
<sequence length="171" mass="19880">MIQLAAHSGMNNGGFYRLDSVWLCLKQHIEACFILAVITVSGIVSAQHDFLTERIVAHPRKSDFFYVDYRAINPDSDFYFRYIPMKVLRVKQDSVIFKVGNIAHSTPVTPRKHAMYDSAMQRNYYRDKTLELSRAQIDDLFKSGAIYQARRPDNIYIDGWVVIPRHEAYIE</sequence>
<keyword evidence="2" id="KW-1185">Reference proteome</keyword>
<reference evidence="1" key="1">
    <citation type="journal article" date="2018" name="Int. J. Syst. Evol. Microbiol.">
        <title>Neptunicella marina gen. nov., sp. nov., isolated from surface seawater.</title>
        <authorList>
            <person name="Liu X."/>
            <person name="Lai Q."/>
            <person name="Du Y."/>
            <person name="Zhang X."/>
            <person name="Liu Z."/>
            <person name="Sun F."/>
            <person name="Shao Z."/>
        </authorList>
    </citation>
    <scope>NUCLEOTIDE SEQUENCE</scope>
    <source>
        <strain evidence="1">S27-2</strain>
    </source>
</reference>
<dbReference type="EMBL" id="JACNEP010000005">
    <property type="protein sequence ID" value="MBC3765854.1"/>
    <property type="molecule type" value="Genomic_DNA"/>
</dbReference>
<protein>
    <submittedName>
        <fullName evidence="1">Uncharacterized protein</fullName>
    </submittedName>
</protein>
<dbReference type="Proteomes" id="UP000601768">
    <property type="component" value="Unassembled WGS sequence"/>
</dbReference>
<evidence type="ECO:0000313" key="2">
    <source>
        <dbReference type="Proteomes" id="UP000601768"/>
    </source>
</evidence>
<name>A0A8J6IT72_9ALTE</name>
<evidence type="ECO:0000313" key="1">
    <source>
        <dbReference type="EMBL" id="MBC3765854.1"/>
    </source>
</evidence>
<dbReference type="AlphaFoldDB" id="A0A8J6IT72"/>
<accession>A0A8J6IT72</accession>
<reference evidence="1" key="2">
    <citation type="submission" date="2020-08" db="EMBL/GenBank/DDBJ databases">
        <authorList>
            <person name="Lai Q."/>
        </authorList>
    </citation>
    <scope>NUCLEOTIDE SEQUENCE</scope>
    <source>
        <strain evidence="1">S27-2</strain>
    </source>
</reference>
<gene>
    <name evidence="1" type="ORF">H8B19_08190</name>
</gene>
<organism evidence="1 2">
    <name type="scientific">Neptunicella marina</name>
    <dbReference type="NCBI Taxonomy" id="2125989"/>
    <lineage>
        <taxon>Bacteria</taxon>
        <taxon>Pseudomonadati</taxon>
        <taxon>Pseudomonadota</taxon>
        <taxon>Gammaproteobacteria</taxon>
        <taxon>Alteromonadales</taxon>
        <taxon>Alteromonadaceae</taxon>
        <taxon>Neptunicella</taxon>
    </lineage>
</organism>
<proteinExistence type="predicted"/>